<proteinExistence type="predicted"/>
<evidence type="ECO:0000313" key="3">
    <source>
        <dbReference type="EMBL" id="CAD8424996.1"/>
    </source>
</evidence>
<dbReference type="Gene3D" id="1.20.120.290">
    <property type="entry name" value="Oxygen-evolving enhancer protein 3 (PsbQ), four-helix up-down bundle"/>
    <property type="match status" value="1"/>
</dbReference>
<keyword evidence="2" id="KW-0732">Signal</keyword>
<dbReference type="InterPro" id="IPR023222">
    <property type="entry name" value="PsbQ-like_dom_sf"/>
</dbReference>
<reference evidence="3" key="1">
    <citation type="submission" date="2021-01" db="EMBL/GenBank/DDBJ databases">
        <authorList>
            <person name="Corre E."/>
            <person name="Pelletier E."/>
            <person name="Niang G."/>
            <person name="Scheremetjew M."/>
            <person name="Finn R."/>
            <person name="Kale V."/>
            <person name="Holt S."/>
            <person name="Cochrane G."/>
            <person name="Meng A."/>
            <person name="Brown T."/>
            <person name="Cohen L."/>
        </authorList>
    </citation>
    <scope>NUCLEOTIDE SEQUENCE</scope>
    <source>
        <strain evidence="3">CCAP1064/1</strain>
    </source>
</reference>
<dbReference type="AlphaFoldDB" id="A0A7S0CIQ5"/>
<keyword evidence="1" id="KW-0793">Thylakoid</keyword>
<evidence type="ECO:0000256" key="2">
    <source>
        <dbReference type="SAM" id="SignalP"/>
    </source>
</evidence>
<dbReference type="SUPFAM" id="SSF101112">
    <property type="entry name" value="Oxygen-evolving enhancer protein 3"/>
    <property type="match status" value="1"/>
</dbReference>
<name>A0A7S0CIQ5_9STRA</name>
<protein>
    <submittedName>
        <fullName evidence="3">Uncharacterized protein</fullName>
    </submittedName>
</protein>
<dbReference type="EMBL" id="HBEL01045431">
    <property type="protein sequence ID" value="CAD8424996.1"/>
    <property type="molecule type" value="Transcribed_RNA"/>
</dbReference>
<sequence length="213" mass="22985">MKAVSIIIVCAASASAFTPQVVPAKSSVVLNAESRRDALKAVGAAIALAPTAALASAGESPRFSVFGLIGDGTSYSEGGAYGSDQSTKTYSPYSVYGDESKETSGYLVNGYDKDFDDKKKAVIKETVLRLDKLDRYIARSEWFNVKDELTRYMGQTRFAVRGLSKTADQKEKAAEFFKSMEAVYTFATLKKGEQCASALSATKENLKIFQGTL</sequence>
<accession>A0A7S0CIQ5</accession>
<feature type="chain" id="PRO_5031564997" evidence="2">
    <location>
        <begin position="17"/>
        <end position="213"/>
    </location>
</feature>
<gene>
    <name evidence="3" type="ORF">PINE0816_LOCUS21156</name>
</gene>
<evidence type="ECO:0000256" key="1">
    <source>
        <dbReference type="ARBA" id="ARBA00023078"/>
    </source>
</evidence>
<organism evidence="3">
    <name type="scientific">Proboscia inermis</name>
    <dbReference type="NCBI Taxonomy" id="420281"/>
    <lineage>
        <taxon>Eukaryota</taxon>
        <taxon>Sar</taxon>
        <taxon>Stramenopiles</taxon>
        <taxon>Ochrophyta</taxon>
        <taxon>Bacillariophyta</taxon>
        <taxon>Coscinodiscophyceae</taxon>
        <taxon>Rhizosoleniophycidae</taxon>
        <taxon>Rhizosoleniales</taxon>
        <taxon>Rhizosoleniaceae</taxon>
        <taxon>Proboscia</taxon>
    </lineage>
</organism>
<feature type="signal peptide" evidence="2">
    <location>
        <begin position="1"/>
        <end position="16"/>
    </location>
</feature>